<dbReference type="PANTHER" id="PTHR33657:SF6">
    <property type="entry name" value="SECRETED PROTEIN"/>
    <property type="match status" value="1"/>
</dbReference>
<protein>
    <submittedName>
        <fullName evidence="3">Necrosis inducing protein</fullName>
    </submittedName>
</protein>
<feature type="compositionally biased region" description="Pro residues" evidence="1">
    <location>
        <begin position="69"/>
        <end position="81"/>
    </location>
</feature>
<evidence type="ECO:0000256" key="2">
    <source>
        <dbReference type="SAM" id="SignalP"/>
    </source>
</evidence>
<reference evidence="3 4" key="1">
    <citation type="submission" date="2024-07" db="EMBL/GenBank/DDBJ databases">
        <title>Section-level genome sequencing and comparative genomics of Aspergillus sections Usti and Cavernicolus.</title>
        <authorList>
            <consortium name="Lawrence Berkeley National Laboratory"/>
            <person name="Nybo J.L."/>
            <person name="Vesth T.C."/>
            <person name="Theobald S."/>
            <person name="Frisvad J.C."/>
            <person name="Larsen T.O."/>
            <person name="Kjaerboelling I."/>
            <person name="Rothschild-Mancinelli K."/>
            <person name="Lyhne E.K."/>
            <person name="Kogle M.E."/>
            <person name="Barry K."/>
            <person name="Clum A."/>
            <person name="Na H."/>
            <person name="Ledsgaard L."/>
            <person name="Lin J."/>
            <person name="Lipzen A."/>
            <person name="Kuo A."/>
            <person name="Riley R."/>
            <person name="Mondo S."/>
            <person name="Labutti K."/>
            <person name="Haridas S."/>
            <person name="Pangalinan J."/>
            <person name="Salamov A.A."/>
            <person name="Simmons B.A."/>
            <person name="Magnuson J.K."/>
            <person name="Chen J."/>
            <person name="Drula E."/>
            <person name="Henrissat B."/>
            <person name="Wiebenga A."/>
            <person name="Lubbers R.J."/>
            <person name="Gomes A.C."/>
            <person name="Makela M.R."/>
            <person name="Stajich J."/>
            <person name="Grigoriev I.V."/>
            <person name="Mortensen U.H."/>
            <person name="De Vries R.P."/>
            <person name="Baker S.E."/>
            <person name="Andersen M.R."/>
        </authorList>
    </citation>
    <scope>NUCLEOTIDE SEQUENCE [LARGE SCALE GENOMIC DNA]</scope>
    <source>
        <strain evidence="3 4">CBS 209.92</strain>
    </source>
</reference>
<dbReference type="Pfam" id="PF05630">
    <property type="entry name" value="NPP1"/>
    <property type="match status" value="2"/>
</dbReference>
<gene>
    <name evidence="3" type="ORF">BJX66DRAFT_292544</name>
</gene>
<dbReference type="PANTHER" id="PTHR33657">
    <property type="entry name" value="DOMAIN PROTEIN, PUTATIVE (AFU_ORTHOLOGUE AFUA_5G00600)-RELATED"/>
    <property type="match status" value="1"/>
</dbReference>
<feature type="region of interest" description="Disordered" evidence="1">
    <location>
        <begin position="65"/>
        <end position="88"/>
    </location>
</feature>
<keyword evidence="2" id="KW-0732">Signal</keyword>
<organism evidence="3 4">
    <name type="scientific">Aspergillus keveii</name>
    <dbReference type="NCBI Taxonomy" id="714993"/>
    <lineage>
        <taxon>Eukaryota</taxon>
        <taxon>Fungi</taxon>
        <taxon>Dikarya</taxon>
        <taxon>Ascomycota</taxon>
        <taxon>Pezizomycotina</taxon>
        <taxon>Eurotiomycetes</taxon>
        <taxon>Eurotiomycetidae</taxon>
        <taxon>Eurotiales</taxon>
        <taxon>Aspergillaceae</taxon>
        <taxon>Aspergillus</taxon>
        <taxon>Aspergillus subgen. Nidulantes</taxon>
    </lineage>
</organism>
<keyword evidence="4" id="KW-1185">Reference proteome</keyword>
<evidence type="ECO:0000256" key="1">
    <source>
        <dbReference type="SAM" id="MobiDB-lite"/>
    </source>
</evidence>
<proteinExistence type="predicted"/>
<accession>A0ABR4GL21</accession>
<dbReference type="EMBL" id="JBFTWV010000006">
    <property type="protein sequence ID" value="KAL2799737.1"/>
    <property type="molecule type" value="Genomic_DNA"/>
</dbReference>
<sequence length="305" mass="34168">MLSSNLSKLSLLLPFVGACLAELLTPFSDTASDLAIKFQPVLDFDTDSCYQTAAIGKDYKLNAGLSPNLAPPRPPPGPGGPGIPRAAGAAAAADDEQVVFAANATDIDSEIGVRESHGPYTPFGCRDKDRLEHSQTYVRERCNHGWCAYLYGYYFEVDSGFSNAHQHDWEHVIVWTLNDQVFFVSWSAHGDYTTHHSSTVRFEGTRPKIVYHLGSSGTHSLRKAEAKDDEKIENEMGRWWRAPLVSLEKMPCDFNRKLLNNNWGSAHSDLNKLGEKLDKWMPWDARNNEKFDPWEPKVPSWAVRG</sequence>
<dbReference type="PIRSF" id="PIRSF029958">
    <property type="entry name" value="Necrosis-inducing_protein"/>
    <property type="match status" value="1"/>
</dbReference>
<comment type="caution">
    <text evidence="3">The sequence shown here is derived from an EMBL/GenBank/DDBJ whole genome shotgun (WGS) entry which is preliminary data.</text>
</comment>
<evidence type="ECO:0000313" key="4">
    <source>
        <dbReference type="Proteomes" id="UP001610563"/>
    </source>
</evidence>
<dbReference type="Proteomes" id="UP001610563">
    <property type="component" value="Unassembled WGS sequence"/>
</dbReference>
<feature type="signal peptide" evidence="2">
    <location>
        <begin position="1"/>
        <end position="21"/>
    </location>
</feature>
<dbReference type="InterPro" id="IPR008701">
    <property type="entry name" value="NPP1"/>
</dbReference>
<feature type="chain" id="PRO_5047522970" evidence="2">
    <location>
        <begin position="22"/>
        <end position="305"/>
    </location>
</feature>
<evidence type="ECO:0000313" key="3">
    <source>
        <dbReference type="EMBL" id="KAL2799737.1"/>
    </source>
</evidence>
<name>A0ABR4GL21_9EURO</name>